<name>A0AAD9QKS9_ACRCE</name>
<evidence type="ECO:0000313" key="2">
    <source>
        <dbReference type="Proteomes" id="UP001249851"/>
    </source>
</evidence>
<dbReference type="EMBL" id="JARQWQ010000026">
    <property type="protein sequence ID" value="KAK2563115.1"/>
    <property type="molecule type" value="Genomic_DNA"/>
</dbReference>
<reference evidence="1" key="1">
    <citation type="journal article" date="2023" name="G3 (Bethesda)">
        <title>Whole genome assembly and annotation of the endangered Caribbean coral Acropora cervicornis.</title>
        <authorList>
            <person name="Selwyn J.D."/>
            <person name="Vollmer S.V."/>
        </authorList>
    </citation>
    <scope>NUCLEOTIDE SEQUENCE</scope>
    <source>
        <strain evidence="1">K2</strain>
    </source>
</reference>
<gene>
    <name evidence="1" type="ORF">P5673_013454</name>
</gene>
<dbReference type="AlphaFoldDB" id="A0AAD9QKS9"/>
<organism evidence="1 2">
    <name type="scientific">Acropora cervicornis</name>
    <name type="common">Staghorn coral</name>
    <dbReference type="NCBI Taxonomy" id="6130"/>
    <lineage>
        <taxon>Eukaryota</taxon>
        <taxon>Metazoa</taxon>
        <taxon>Cnidaria</taxon>
        <taxon>Anthozoa</taxon>
        <taxon>Hexacorallia</taxon>
        <taxon>Scleractinia</taxon>
        <taxon>Astrocoeniina</taxon>
        <taxon>Acroporidae</taxon>
        <taxon>Acropora</taxon>
    </lineage>
</organism>
<reference evidence="1" key="2">
    <citation type="journal article" date="2023" name="Science">
        <title>Genomic signatures of disease resistance in endangered staghorn corals.</title>
        <authorList>
            <person name="Vollmer S.V."/>
            <person name="Selwyn J.D."/>
            <person name="Despard B.A."/>
            <person name="Roesel C.L."/>
        </authorList>
    </citation>
    <scope>NUCLEOTIDE SEQUENCE</scope>
    <source>
        <strain evidence="1">K2</strain>
    </source>
</reference>
<evidence type="ECO:0000313" key="1">
    <source>
        <dbReference type="EMBL" id="KAK2563115.1"/>
    </source>
</evidence>
<keyword evidence="2" id="KW-1185">Reference proteome</keyword>
<sequence>MPKSDSHSAVWQNVIKLYSCPLIQVEIKFLFEFLDNFIIPSLASDNELGFSSGYLQRLWHAIVLKHNETLSKMLMSQSKYFPSTEEQVKLSLKDPAAIKHFNLEVQRPMLQEALKVIKDHGTVWLSFPKLFGMGADQEFQSSFWSSVLSVLDIPLERKPGNMPIKNEYVYGQSIYTPVSKDKAGLVKWANVWNLQQPQLLNEIKAVATSHESFLINKESNPHLFEFYAKHIFSLPVNNVIAEQQFNLSQLYLHDNLSELSKQASMMFVENILHRGKSNGRITVAARDVHERKMRVYGQLLNTALLQEARKNLEKIQKGNVWEEKKPNKQMSMIIKSLKDEGRKPELLWKASTKGTIYLEEQRSFRPTGLQGLGTNDQVPSLMLLAALTVWDHGEELPGHDLPL</sequence>
<protein>
    <submittedName>
        <fullName evidence="1">Uncharacterized protein</fullName>
    </submittedName>
</protein>
<comment type="caution">
    <text evidence="1">The sequence shown here is derived from an EMBL/GenBank/DDBJ whole genome shotgun (WGS) entry which is preliminary data.</text>
</comment>
<proteinExistence type="predicted"/>
<accession>A0AAD9QKS9</accession>
<dbReference type="Proteomes" id="UP001249851">
    <property type="component" value="Unassembled WGS sequence"/>
</dbReference>